<dbReference type="Proteomes" id="UP000255515">
    <property type="component" value="Unassembled WGS sequence"/>
</dbReference>
<feature type="chain" id="PRO_5017029121" evidence="1">
    <location>
        <begin position="26"/>
        <end position="137"/>
    </location>
</feature>
<dbReference type="InterPro" id="IPR038670">
    <property type="entry name" value="HslJ-like_sf"/>
</dbReference>
<dbReference type="Gene3D" id="2.40.128.270">
    <property type="match status" value="1"/>
</dbReference>
<feature type="signal peptide" evidence="1">
    <location>
        <begin position="1"/>
        <end position="25"/>
    </location>
</feature>
<dbReference type="EMBL" id="UFTJ01000003">
    <property type="protein sequence ID" value="SUV52713.1"/>
    <property type="molecule type" value="Genomic_DNA"/>
</dbReference>
<dbReference type="PROSITE" id="PS51257">
    <property type="entry name" value="PROKAR_LIPOPROTEIN"/>
    <property type="match status" value="1"/>
</dbReference>
<dbReference type="AlphaFoldDB" id="A0A380ZTP3"/>
<feature type="domain" description="DUF306" evidence="2">
    <location>
        <begin position="38"/>
        <end position="127"/>
    </location>
</feature>
<organism evidence="3 4">
    <name type="scientific">Bergeyella zoohelcum</name>
    <dbReference type="NCBI Taxonomy" id="1015"/>
    <lineage>
        <taxon>Bacteria</taxon>
        <taxon>Pseudomonadati</taxon>
        <taxon>Bacteroidota</taxon>
        <taxon>Flavobacteriia</taxon>
        <taxon>Flavobacteriales</taxon>
        <taxon>Weeksellaceae</taxon>
        <taxon>Bergeyella</taxon>
    </lineage>
</organism>
<accession>A0A380ZTP3</accession>
<dbReference type="RefSeq" id="WP_002688163.1">
    <property type="nucleotide sequence ID" value="NZ_UFTJ01000003.1"/>
</dbReference>
<dbReference type="InterPro" id="IPR005184">
    <property type="entry name" value="DUF306_Meta_HslJ"/>
</dbReference>
<dbReference type="PANTHER" id="PTHR35535">
    <property type="entry name" value="HEAT SHOCK PROTEIN HSLJ"/>
    <property type="match status" value="1"/>
</dbReference>
<dbReference type="InterPro" id="IPR053147">
    <property type="entry name" value="Hsp_HslJ-like"/>
</dbReference>
<sequence length="137" mass="15305">MRKILLGTAFSAALLATSCSTTKTADTKKEEKLAIVVGTKWQLADATGTVLPTIKIADEQKMIGNASCNNFSAQIKMNPDGSFFAKNVISTRMTCKHIDTEVNFLNMLRKANRYKVTAKRLELYQNEILLLKFNRMP</sequence>
<proteinExistence type="predicted"/>
<evidence type="ECO:0000313" key="4">
    <source>
        <dbReference type="Proteomes" id="UP000255515"/>
    </source>
</evidence>
<evidence type="ECO:0000259" key="2">
    <source>
        <dbReference type="Pfam" id="PF03724"/>
    </source>
</evidence>
<reference evidence="3 4" key="1">
    <citation type="submission" date="2018-06" db="EMBL/GenBank/DDBJ databases">
        <authorList>
            <consortium name="Pathogen Informatics"/>
            <person name="Doyle S."/>
        </authorList>
    </citation>
    <scope>NUCLEOTIDE SEQUENCE [LARGE SCALE GENOMIC DNA]</scope>
    <source>
        <strain evidence="3 4">NCTC11661</strain>
    </source>
</reference>
<protein>
    <submittedName>
        <fullName evidence="3">Heat-inducible protein</fullName>
    </submittedName>
</protein>
<keyword evidence="1" id="KW-0732">Signal</keyword>
<gene>
    <name evidence="3" type="ORF">NCTC11661_01855</name>
</gene>
<evidence type="ECO:0000256" key="1">
    <source>
        <dbReference type="SAM" id="SignalP"/>
    </source>
</evidence>
<evidence type="ECO:0000313" key="3">
    <source>
        <dbReference type="EMBL" id="SUV52713.1"/>
    </source>
</evidence>
<dbReference type="PANTHER" id="PTHR35535:SF2">
    <property type="entry name" value="DUF306 DOMAIN-CONTAINING PROTEIN"/>
    <property type="match status" value="1"/>
</dbReference>
<name>A0A380ZTP3_9FLAO</name>
<dbReference type="Pfam" id="PF03724">
    <property type="entry name" value="META"/>
    <property type="match status" value="1"/>
</dbReference>